<evidence type="ECO:0000256" key="2">
    <source>
        <dbReference type="ARBA" id="ARBA00010617"/>
    </source>
</evidence>
<keyword evidence="5 9" id="KW-0560">Oxidoreductase</keyword>
<evidence type="ECO:0000256" key="5">
    <source>
        <dbReference type="ARBA" id="ARBA00023002"/>
    </source>
</evidence>
<evidence type="ECO:0000313" key="10">
    <source>
        <dbReference type="EMBL" id="GFY66330.1"/>
    </source>
</evidence>
<evidence type="ECO:0000256" key="8">
    <source>
        <dbReference type="PIRSR" id="PIRSR602401-1"/>
    </source>
</evidence>
<dbReference type="Proteomes" id="UP000886998">
    <property type="component" value="Unassembled WGS sequence"/>
</dbReference>
<evidence type="ECO:0000256" key="4">
    <source>
        <dbReference type="ARBA" id="ARBA00022723"/>
    </source>
</evidence>
<accession>A0A8X6Y8K7</accession>
<dbReference type="InterPro" id="IPR017972">
    <property type="entry name" value="Cyt_P450_CS"/>
</dbReference>
<comment type="cofactor">
    <cofactor evidence="1 8">
        <name>heme</name>
        <dbReference type="ChEBI" id="CHEBI:30413"/>
    </cofactor>
</comment>
<dbReference type="InterPro" id="IPR001128">
    <property type="entry name" value="Cyt_P450"/>
</dbReference>
<keyword evidence="3 8" id="KW-0349">Heme</keyword>
<dbReference type="GO" id="GO:0004497">
    <property type="term" value="F:monooxygenase activity"/>
    <property type="evidence" value="ECO:0007669"/>
    <property type="project" value="UniProtKB-KW"/>
</dbReference>
<comment type="caution">
    <text evidence="10">The sequence shown here is derived from an EMBL/GenBank/DDBJ whole genome shotgun (WGS) entry which is preliminary data.</text>
</comment>
<evidence type="ECO:0000256" key="6">
    <source>
        <dbReference type="ARBA" id="ARBA00023004"/>
    </source>
</evidence>
<dbReference type="OrthoDB" id="3945418at2759"/>
<dbReference type="PANTHER" id="PTHR24279">
    <property type="entry name" value="CYTOCHROME P450"/>
    <property type="match status" value="1"/>
</dbReference>
<dbReference type="Gene3D" id="1.10.630.10">
    <property type="entry name" value="Cytochrome P450"/>
    <property type="match status" value="1"/>
</dbReference>
<dbReference type="PROSITE" id="PS00086">
    <property type="entry name" value="CYTOCHROME_P450"/>
    <property type="match status" value="1"/>
</dbReference>
<dbReference type="Pfam" id="PF00067">
    <property type="entry name" value="p450"/>
    <property type="match status" value="1"/>
</dbReference>
<dbReference type="InterPro" id="IPR002401">
    <property type="entry name" value="Cyt_P450_E_grp-I"/>
</dbReference>
<dbReference type="SUPFAM" id="SSF48264">
    <property type="entry name" value="Cytochrome P450"/>
    <property type="match status" value="1"/>
</dbReference>
<reference evidence="10" key="1">
    <citation type="submission" date="2020-08" db="EMBL/GenBank/DDBJ databases">
        <title>Multicomponent nature underlies the extraordinary mechanical properties of spider dragline silk.</title>
        <authorList>
            <person name="Kono N."/>
            <person name="Nakamura H."/>
            <person name="Mori M."/>
            <person name="Yoshida Y."/>
            <person name="Ohtoshi R."/>
            <person name="Malay A.D."/>
            <person name="Moran D.A.P."/>
            <person name="Tomita M."/>
            <person name="Numata K."/>
            <person name="Arakawa K."/>
        </authorList>
    </citation>
    <scope>NUCLEOTIDE SEQUENCE</scope>
</reference>
<evidence type="ECO:0000313" key="11">
    <source>
        <dbReference type="Proteomes" id="UP000886998"/>
    </source>
</evidence>
<dbReference type="GO" id="GO:0016705">
    <property type="term" value="F:oxidoreductase activity, acting on paired donors, with incorporation or reduction of molecular oxygen"/>
    <property type="evidence" value="ECO:0007669"/>
    <property type="project" value="InterPro"/>
</dbReference>
<keyword evidence="7 9" id="KW-0503">Monooxygenase</keyword>
<name>A0A8X6Y8K7_9ARAC</name>
<dbReference type="PANTHER" id="PTHR24279:SF120">
    <property type="entry name" value="CYTOCHROME P450"/>
    <property type="match status" value="1"/>
</dbReference>
<comment type="similarity">
    <text evidence="2 9">Belongs to the cytochrome P450 family.</text>
</comment>
<dbReference type="EMBL" id="BMAV01015976">
    <property type="protein sequence ID" value="GFY66330.1"/>
    <property type="molecule type" value="Genomic_DNA"/>
</dbReference>
<dbReference type="AlphaFoldDB" id="A0A8X6Y8K7"/>
<evidence type="ECO:0000256" key="1">
    <source>
        <dbReference type="ARBA" id="ARBA00001971"/>
    </source>
</evidence>
<evidence type="ECO:0000256" key="9">
    <source>
        <dbReference type="RuleBase" id="RU000461"/>
    </source>
</evidence>
<proteinExistence type="inferred from homology"/>
<keyword evidence="6 8" id="KW-0408">Iron</keyword>
<keyword evidence="4 8" id="KW-0479">Metal-binding</keyword>
<dbReference type="GO" id="GO:0005506">
    <property type="term" value="F:iron ion binding"/>
    <property type="evidence" value="ECO:0007669"/>
    <property type="project" value="InterPro"/>
</dbReference>
<feature type="binding site" description="axial binding residue" evidence="8">
    <location>
        <position position="64"/>
    </location>
    <ligand>
        <name>heme</name>
        <dbReference type="ChEBI" id="CHEBI:30413"/>
    </ligand>
    <ligandPart>
        <name>Fe</name>
        <dbReference type="ChEBI" id="CHEBI:18248"/>
    </ligandPart>
</feature>
<dbReference type="InterPro" id="IPR036396">
    <property type="entry name" value="Cyt_P450_sf"/>
</dbReference>
<evidence type="ECO:0000256" key="3">
    <source>
        <dbReference type="ARBA" id="ARBA00022617"/>
    </source>
</evidence>
<protein>
    <submittedName>
        <fullName evidence="10">Putative cytochrome P450 301a1, mitochondrial</fullName>
    </submittedName>
</protein>
<dbReference type="GO" id="GO:0020037">
    <property type="term" value="F:heme binding"/>
    <property type="evidence" value="ECO:0007669"/>
    <property type="project" value="InterPro"/>
</dbReference>
<sequence length="119" mass="14364">MDFNSRLIFSPDSNYFNYNVSSTQEKYFRDADKYIPERWLRSSRNTEKNDVFAFVPFGFGPRMCIGRRIAELEMFTLLSKMMQHFWIENKNKELEIRFHIKEKRILEGPESTSNKVFCK</sequence>
<dbReference type="InterPro" id="IPR050479">
    <property type="entry name" value="CYP11_CYP27_families"/>
</dbReference>
<dbReference type="PRINTS" id="PR00463">
    <property type="entry name" value="EP450I"/>
</dbReference>
<evidence type="ECO:0000256" key="7">
    <source>
        <dbReference type="ARBA" id="ARBA00023033"/>
    </source>
</evidence>
<gene>
    <name evidence="10" type="primary">Cyp301a1</name>
    <name evidence="10" type="ORF">TNIN_455231</name>
</gene>
<keyword evidence="11" id="KW-1185">Reference proteome</keyword>
<organism evidence="10 11">
    <name type="scientific">Trichonephila inaurata madagascariensis</name>
    <dbReference type="NCBI Taxonomy" id="2747483"/>
    <lineage>
        <taxon>Eukaryota</taxon>
        <taxon>Metazoa</taxon>
        <taxon>Ecdysozoa</taxon>
        <taxon>Arthropoda</taxon>
        <taxon>Chelicerata</taxon>
        <taxon>Arachnida</taxon>
        <taxon>Araneae</taxon>
        <taxon>Araneomorphae</taxon>
        <taxon>Entelegynae</taxon>
        <taxon>Araneoidea</taxon>
        <taxon>Nephilidae</taxon>
        <taxon>Trichonephila</taxon>
        <taxon>Trichonephila inaurata</taxon>
    </lineage>
</organism>